<protein>
    <submittedName>
        <fullName evidence="1">Uncharacterized protein</fullName>
    </submittedName>
</protein>
<organism evidence="1 2">
    <name type="scientific">Sphenostylis stenocarpa</name>
    <dbReference type="NCBI Taxonomy" id="92480"/>
    <lineage>
        <taxon>Eukaryota</taxon>
        <taxon>Viridiplantae</taxon>
        <taxon>Streptophyta</taxon>
        <taxon>Embryophyta</taxon>
        <taxon>Tracheophyta</taxon>
        <taxon>Spermatophyta</taxon>
        <taxon>Magnoliopsida</taxon>
        <taxon>eudicotyledons</taxon>
        <taxon>Gunneridae</taxon>
        <taxon>Pentapetalae</taxon>
        <taxon>rosids</taxon>
        <taxon>fabids</taxon>
        <taxon>Fabales</taxon>
        <taxon>Fabaceae</taxon>
        <taxon>Papilionoideae</taxon>
        <taxon>50 kb inversion clade</taxon>
        <taxon>NPAAA clade</taxon>
        <taxon>indigoferoid/millettioid clade</taxon>
        <taxon>Phaseoleae</taxon>
        <taxon>Sphenostylis</taxon>
    </lineage>
</organism>
<reference evidence="1" key="1">
    <citation type="submission" date="2023-10" db="EMBL/GenBank/DDBJ databases">
        <authorList>
            <person name="Domelevo Entfellner J.-B."/>
        </authorList>
    </citation>
    <scope>NUCLEOTIDE SEQUENCE</scope>
</reference>
<proteinExistence type="predicted"/>
<dbReference type="Gramene" id="rna-AYBTSS11_LOCUS20994">
    <property type="protein sequence ID" value="CAJ1967086.1"/>
    <property type="gene ID" value="gene-AYBTSS11_LOCUS20994"/>
</dbReference>
<dbReference type="EMBL" id="OY731404">
    <property type="protein sequence ID" value="CAJ1967086.1"/>
    <property type="molecule type" value="Genomic_DNA"/>
</dbReference>
<name>A0AA86SUK3_9FABA</name>
<keyword evidence="2" id="KW-1185">Reference proteome</keyword>
<accession>A0AA86SUK3</accession>
<dbReference type="Proteomes" id="UP001189624">
    <property type="component" value="Chromosome 7"/>
</dbReference>
<dbReference type="AlphaFoldDB" id="A0AA86SUK3"/>
<evidence type="ECO:0000313" key="1">
    <source>
        <dbReference type="EMBL" id="CAJ1967086.1"/>
    </source>
</evidence>
<sequence>MHLAILDAMLIGRSKLQMKTSAIAQGDEKEMEPEERRVKMRCSATEIAAAKRVKTKRERALELGKDLYETMTEKGPVTGIQRVAVTCTVQNNYATVQARSSLGCRLAKFLFAFSNWVMFGDSGGGDSGHVVLGNKTSPITHGAFAVSSDSQMPLLERVFMD</sequence>
<evidence type="ECO:0000313" key="2">
    <source>
        <dbReference type="Proteomes" id="UP001189624"/>
    </source>
</evidence>
<gene>
    <name evidence="1" type="ORF">AYBTSS11_LOCUS20994</name>
</gene>